<gene>
    <name evidence="4" type="ORF">SLEP1_g33524</name>
</gene>
<feature type="compositionally biased region" description="Pro residues" evidence="1">
    <location>
        <begin position="323"/>
        <end position="335"/>
    </location>
</feature>
<dbReference type="EMBL" id="BPVZ01000064">
    <property type="protein sequence ID" value="GKV23834.1"/>
    <property type="molecule type" value="Genomic_DNA"/>
</dbReference>
<dbReference type="PANTHER" id="PTHR33826">
    <property type="entry name" value="F20B24.21"/>
    <property type="match status" value="1"/>
</dbReference>
<keyword evidence="2" id="KW-0812">Transmembrane</keyword>
<dbReference type="Proteomes" id="UP001054252">
    <property type="component" value="Unassembled WGS sequence"/>
</dbReference>
<keyword evidence="2" id="KW-1133">Transmembrane helix</keyword>
<comment type="caution">
    <text evidence="4">The sequence shown here is derived from an EMBL/GenBank/DDBJ whole genome shotgun (WGS) entry which is preliminary data.</text>
</comment>
<feature type="compositionally biased region" description="Low complexity" evidence="1">
    <location>
        <begin position="375"/>
        <end position="394"/>
    </location>
</feature>
<dbReference type="InterPro" id="IPR055464">
    <property type="entry name" value="DUF7036"/>
</dbReference>
<feature type="transmembrane region" description="Helical" evidence="2">
    <location>
        <begin position="41"/>
        <end position="64"/>
    </location>
</feature>
<evidence type="ECO:0000256" key="2">
    <source>
        <dbReference type="SAM" id="Phobius"/>
    </source>
</evidence>
<feature type="compositionally biased region" description="Low complexity" evidence="1">
    <location>
        <begin position="336"/>
        <end position="346"/>
    </location>
</feature>
<reference evidence="4 5" key="1">
    <citation type="journal article" date="2021" name="Commun. Biol.">
        <title>The genome of Shorea leprosula (Dipterocarpaceae) highlights the ecological relevance of drought in aseasonal tropical rainforests.</title>
        <authorList>
            <person name="Ng K.K.S."/>
            <person name="Kobayashi M.J."/>
            <person name="Fawcett J.A."/>
            <person name="Hatakeyama M."/>
            <person name="Paape T."/>
            <person name="Ng C.H."/>
            <person name="Ang C.C."/>
            <person name="Tnah L.H."/>
            <person name="Lee C.T."/>
            <person name="Nishiyama T."/>
            <person name="Sese J."/>
            <person name="O'Brien M.J."/>
            <person name="Copetti D."/>
            <person name="Mohd Noor M.I."/>
            <person name="Ong R.C."/>
            <person name="Putra M."/>
            <person name="Sireger I.Z."/>
            <person name="Indrioko S."/>
            <person name="Kosugi Y."/>
            <person name="Izuno A."/>
            <person name="Isagi Y."/>
            <person name="Lee S.L."/>
            <person name="Shimizu K.K."/>
        </authorList>
    </citation>
    <scope>NUCLEOTIDE SEQUENCE [LARGE SCALE GENOMIC DNA]</scope>
    <source>
        <strain evidence="4">214</strain>
    </source>
</reference>
<name>A0AAV5KH31_9ROSI</name>
<feature type="domain" description="DUF7036" evidence="3">
    <location>
        <begin position="212"/>
        <end position="302"/>
    </location>
</feature>
<keyword evidence="2" id="KW-0472">Membrane</keyword>
<dbReference type="PANTHER" id="PTHR33826:SF4">
    <property type="entry name" value="F20B24.21"/>
    <property type="match status" value="1"/>
</dbReference>
<feature type="region of interest" description="Disordered" evidence="1">
    <location>
        <begin position="320"/>
        <end position="448"/>
    </location>
</feature>
<protein>
    <recommendedName>
        <fullName evidence="3">DUF7036 domain-containing protein</fullName>
    </recommendedName>
</protein>
<feature type="compositionally biased region" description="Polar residues" evidence="1">
    <location>
        <begin position="395"/>
        <end position="409"/>
    </location>
</feature>
<dbReference type="Pfam" id="PF23041">
    <property type="entry name" value="DUF7036"/>
    <property type="match status" value="2"/>
</dbReference>
<evidence type="ECO:0000256" key="1">
    <source>
        <dbReference type="SAM" id="MobiDB-lite"/>
    </source>
</evidence>
<feature type="domain" description="DUF7036" evidence="3">
    <location>
        <begin position="88"/>
        <end position="179"/>
    </location>
</feature>
<proteinExistence type="predicted"/>
<accession>A0AAV5KH31</accession>
<evidence type="ECO:0000313" key="4">
    <source>
        <dbReference type="EMBL" id="GKV23834.1"/>
    </source>
</evidence>
<sequence length="448" mass="48422">MGKNGEQNLEGRGGLEAGNPEPSRFFCARCSMVVSRVWNEFSFRCVFVLILSLSVLLSGIFWIFPVRTWKSGFDAKEAIKQSATVQAYFRLPNPVSQLVPHVKRLEYDIYEEVGLPNTKVVILSMHQSSASNWTNVVLGVLSDPINAPMNQVSLSVLRSSLIELFLQRSNLTLTAAIFGQPYKFEILKFPGGITVIPVLSASILEIPQILFNFTLNNSISEIDEKFLKLKNQLKYGLRLTAYENIFMQITNENGSTISPPVIVQASILSDMGSILPQRLIQLAQLITNSAAGNLGLNNSEFGKVNSIILSSYMKGTINGNIPTPSPAPSPGPMISPYPAFSPASSPQIHHHSDASSASPNHHYAPNPKSSPHHSMPPIRSSAAPSSATADPSCPYTHSTMPPRSSQDQRSPAMGPQSALAPDLPPLPAVSYGSHPGEDTGSPKGPVSP</sequence>
<organism evidence="4 5">
    <name type="scientific">Rubroshorea leprosula</name>
    <dbReference type="NCBI Taxonomy" id="152421"/>
    <lineage>
        <taxon>Eukaryota</taxon>
        <taxon>Viridiplantae</taxon>
        <taxon>Streptophyta</taxon>
        <taxon>Embryophyta</taxon>
        <taxon>Tracheophyta</taxon>
        <taxon>Spermatophyta</taxon>
        <taxon>Magnoliopsida</taxon>
        <taxon>eudicotyledons</taxon>
        <taxon>Gunneridae</taxon>
        <taxon>Pentapetalae</taxon>
        <taxon>rosids</taxon>
        <taxon>malvids</taxon>
        <taxon>Malvales</taxon>
        <taxon>Dipterocarpaceae</taxon>
        <taxon>Rubroshorea</taxon>
    </lineage>
</organism>
<evidence type="ECO:0000313" key="5">
    <source>
        <dbReference type="Proteomes" id="UP001054252"/>
    </source>
</evidence>
<dbReference type="AlphaFoldDB" id="A0AAV5KH31"/>
<keyword evidence="5" id="KW-1185">Reference proteome</keyword>
<evidence type="ECO:0000259" key="3">
    <source>
        <dbReference type="Pfam" id="PF23041"/>
    </source>
</evidence>